<protein>
    <submittedName>
        <fullName evidence="2">Uncharacterized protein</fullName>
    </submittedName>
</protein>
<dbReference type="PROSITE" id="PS51257">
    <property type="entry name" value="PROKAR_LIPOPROTEIN"/>
    <property type="match status" value="1"/>
</dbReference>
<proteinExistence type="predicted"/>
<accession>A0ABR7N9X1</accession>
<gene>
    <name evidence="2" type="ORF">H8716_08565</name>
</gene>
<comment type="caution">
    <text evidence="2">The sequence shown here is derived from an EMBL/GenBank/DDBJ whole genome shotgun (WGS) entry which is preliminary data.</text>
</comment>
<name>A0ABR7N9X1_9FIRM</name>
<keyword evidence="1" id="KW-0732">Signal</keyword>
<dbReference type="EMBL" id="JACRSZ010000007">
    <property type="protein sequence ID" value="MBC8573134.1"/>
    <property type="molecule type" value="Genomic_DNA"/>
</dbReference>
<feature type="chain" id="PRO_5047484660" evidence="1">
    <location>
        <begin position="20"/>
        <end position="200"/>
    </location>
</feature>
<reference evidence="2 3" key="1">
    <citation type="submission" date="2020-08" db="EMBL/GenBank/DDBJ databases">
        <title>Genome public.</title>
        <authorList>
            <person name="Liu C."/>
            <person name="Sun Q."/>
        </authorList>
    </citation>
    <scope>NUCLEOTIDE SEQUENCE [LARGE SCALE GENOMIC DNA]</scope>
    <source>
        <strain evidence="2 3">NSJ-46</strain>
    </source>
</reference>
<feature type="signal peptide" evidence="1">
    <location>
        <begin position="1"/>
        <end position="19"/>
    </location>
</feature>
<keyword evidence="3" id="KW-1185">Reference proteome</keyword>
<evidence type="ECO:0000313" key="3">
    <source>
        <dbReference type="Proteomes" id="UP000657421"/>
    </source>
</evidence>
<evidence type="ECO:0000256" key="1">
    <source>
        <dbReference type="SAM" id="SignalP"/>
    </source>
</evidence>
<dbReference type="RefSeq" id="WP_249308158.1">
    <property type="nucleotide sequence ID" value="NZ_JACRSZ010000007.1"/>
</dbReference>
<organism evidence="2 3">
    <name type="scientific">Jingyaoa shaoxingensis</name>
    <dbReference type="NCBI Taxonomy" id="2763671"/>
    <lineage>
        <taxon>Bacteria</taxon>
        <taxon>Bacillati</taxon>
        <taxon>Bacillota</taxon>
        <taxon>Clostridia</taxon>
        <taxon>Lachnospirales</taxon>
        <taxon>Lachnospiraceae</taxon>
        <taxon>Jingyaoa</taxon>
    </lineage>
</organism>
<evidence type="ECO:0000313" key="2">
    <source>
        <dbReference type="EMBL" id="MBC8573134.1"/>
    </source>
</evidence>
<dbReference type="Proteomes" id="UP000657421">
    <property type="component" value="Unassembled WGS sequence"/>
</dbReference>
<sequence>MKRGYLLATLLGFCCFLTGCSILEGFSPEVTGVSVSRNGTVTEVVRESFDASYYSEEELKSAVENEITDYNSSHGDKAVKKKSLEVKDGEAQMRLVYDSYQDYAGFNHVDFYVGDINGAIQAGYAFEGSFLPVSDGKAAEGSNVWGSSLMSGTNYKTVVVSEALLVDVPGKICYVSDGVKVTGKSEAVTEDSNVAYILYE</sequence>